<protein>
    <recommendedName>
        <fullName evidence="1">N-acetyltransferase domain-containing protein</fullName>
    </recommendedName>
</protein>
<name>A0A211YS82_9PROT</name>
<dbReference type="SUPFAM" id="SSF55729">
    <property type="entry name" value="Acyl-CoA N-acyltransferases (Nat)"/>
    <property type="match status" value="1"/>
</dbReference>
<dbReference type="Proteomes" id="UP000196655">
    <property type="component" value="Unassembled WGS sequence"/>
</dbReference>
<proteinExistence type="predicted"/>
<feature type="domain" description="N-acetyltransferase" evidence="1">
    <location>
        <begin position="35"/>
        <end position="170"/>
    </location>
</feature>
<evidence type="ECO:0000313" key="2">
    <source>
        <dbReference type="EMBL" id="OWJ55925.1"/>
    </source>
</evidence>
<dbReference type="PANTHER" id="PTHR47237">
    <property type="entry name" value="SLL0310 PROTEIN"/>
    <property type="match status" value="1"/>
</dbReference>
<dbReference type="InterPro" id="IPR000182">
    <property type="entry name" value="GNAT_dom"/>
</dbReference>
<dbReference type="PANTHER" id="PTHR47237:SF2">
    <property type="entry name" value="BLL4206 PROTEIN"/>
    <property type="match status" value="1"/>
</dbReference>
<dbReference type="OrthoDB" id="8453373at2"/>
<dbReference type="InterPro" id="IPR016181">
    <property type="entry name" value="Acyl_CoA_acyltransferase"/>
</dbReference>
<dbReference type="EMBL" id="NHON01000188">
    <property type="protein sequence ID" value="OWJ55925.1"/>
    <property type="molecule type" value="Genomic_DNA"/>
</dbReference>
<sequence length="309" mass="32317">MAGRRDGRFRRAGGCVEAVAMSSQLRIDAPQMSDPICRWMRPEEAEALTALLAAAFGNPRFGPTVARLSRMANAAIHVLEADGAIRAAAAVVDYGRAAYLGIVGTDPAMQGRGFGRRIVEAALAPVPADRVILLDASPSGAPLYEKLGFVDVDQSVVLEARAPVEAPPVPGLAAMAEADLPDVIAYDAAVFGADRASGIGALFHEHPGGGMVCRDGGRVVGYGLCQPDRIGPVLAETQAIGAALVAALSEFGAEGPATITVPSSNAAMLDHLHRRGVPELRRLRHMRRGGDRHPSDRGRIAVMASFHLG</sequence>
<dbReference type="InterPro" id="IPR041496">
    <property type="entry name" value="YitH/HolE_GNAT"/>
</dbReference>
<keyword evidence="3" id="KW-1185">Reference proteome</keyword>
<evidence type="ECO:0000313" key="3">
    <source>
        <dbReference type="Proteomes" id="UP000196655"/>
    </source>
</evidence>
<dbReference type="Gene3D" id="3.40.630.30">
    <property type="match status" value="1"/>
</dbReference>
<accession>A0A211YS82</accession>
<dbReference type="STRING" id="1122125.GCA_000423185_03093"/>
<dbReference type="PROSITE" id="PS51186">
    <property type="entry name" value="GNAT"/>
    <property type="match status" value="1"/>
</dbReference>
<dbReference type="GO" id="GO:0016747">
    <property type="term" value="F:acyltransferase activity, transferring groups other than amino-acyl groups"/>
    <property type="evidence" value="ECO:0007669"/>
    <property type="project" value="InterPro"/>
</dbReference>
<dbReference type="Pfam" id="PF18014">
    <property type="entry name" value="Acetyltransf_18"/>
    <property type="match status" value="1"/>
</dbReference>
<dbReference type="InterPro" id="IPR052729">
    <property type="entry name" value="Acyl/Acetyltrans_Enzymes"/>
</dbReference>
<evidence type="ECO:0000259" key="1">
    <source>
        <dbReference type="PROSITE" id="PS51186"/>
    </source>
</evidence>
<dbReference type="Gene3D" id="3.40.630.90">
    <property type="match status" value="1"/>
</dbReference>
<reference evidence="3" key="1">
    <citation type="submission" date="2017-05" db="EMBL/GenBank/DDBJ databases">
        <authorList>
            <person name="Macchi M."/>
            <person name="Festa S."/>
            <person name="Coppotelli B.M."/>
            <person name="Morelli I.S."/>
        </authorList>
    </citation>
    <scope>NUCLEOTIDE SEQUENCE [LARGE SCALE GENOMIC DNA]</scope>
    <source>
        <strain evidence="3">I</strain>
    </source>
</reference>
<gene>
    <name evidence="2" type="ORF">BWR60_35585</name>
</gene>
<organism evidence="2 3">
    <name type="scientific">Inquilinus limosus</name>
    <dbReference type="NCBI Taxonomy" id="171674"/>
    <lineage>
        <taxon>Bacteria</taxon>
        <taxon>Pseudomonadati</taxon>
        <taxon>Pseudomonadota</taxon>
        <taxon>Alphaproteobacteria</taxon>
        <taxon>Rhodospirillales</taxon>
        <taxon>Rhodospirillaceae</taxon>
        <taxon>Inquilinus</taxon>
    </lineage>
</organism>
<dbReference type="AlphaFoldDB" id="A0A211YS82"/>
<comment type="caution">
    <text evidence="2">The sequence shown here is derived from an EMBL/GenBank/DDBJ whole genome shotgun (WGS) entry which is preliminary data.</text>
</comment>
<dbReference type="Pfam" id="PF13508">
    <property type="entry name" value="Acetyltransf_7"/>
    <property type="match status" value="1"/>
</dbReference>